<dbReference type="Proteomes" id="UP000770717">
    <property type="component" value="Unassembled WGS sequence"/>
</dbReference>
<evidence type="ECO:0000313" key="3">
    <source>
        <dbReference type="EMBL" id="KAG9486983.1"/>
    </source>
</evidence>
<dbReference type="InterPro" id="IPR036179">
    <property type="entry name" value="Ig-like_dom_sf"/>
</dbReference>
<proteinExistence type="predicted"/>
<dbReference type="PROSITE" id="PS00290">
    <property type="entry name" value="IG_MHC"/>
    <property type="match status" value="1"/>
</dbReference>
<dbReference type="InterPro" id="IPR050380">
    <property type="entry name" value="Immune_Resp_Modulators"/>
</dbReference>
<name>A0A8J6FF00_ELECQ</name>
<organism evidence="3 4">
    <name type="scientific">Eleutherodactylus coqui</name>
    <name type="common">Puerto Rican coqui</name>
    <dbReference type="NCBI Taxonomy" id="57060"/>
    <lineage>
        <taxon>Eukaryota</taxon>
        <taxon>Metazoa</taxon>
        <taxon>Chordata</taxon>
        <taxon>Craniata</taxon>
        <taxon>Vertebrata</taxon>
        <taxon>Euteleostomi</taxon>
        <taxon>Amphibia</taxon>
        <taxon>Batrachia</taxon>
        <taxon>Anura</taxon>
        <taxon>Neobatrachia</taxon>
        <taxon>Hyloidea</taxon>
        <taxon>Eleutherodactylidae</taxon>
        <taxon>Eleutherodactylinae</taxon>
        <taxon>Eleutherodactylus</taxon>
        <taxon>Eleutherodactylus</taxon>
    </lineage>
</organism>
<dbReference type="SUPFAM" id="SSF48726">
    <property type="entry name" value="Immunoglobulin"/>
    <property type="match status" value="3"/>
</dbReference>
<feature type="domain" description="Ig-like" evidence="2">
    <location>
        <begin position="224"/>
        <end position="327"/>
    </location>
</feature>
<feature type="domain" description="Ig-like" evidence="2">
    <location>
        <begin position="12"/>
        <end position="106"/>
    </location>
</feature>
<dbReference type="PANTHER" id="PTHR23411">
    <property type="entry name" value="TAPASIN"/>
    <property type="match status" value="1"/>
</dbReference>
<protein>
    <recommendedName>
        <fullName evidence="2">Ig-like domain-containing protein</fullName>
    </recommendedName>
</protein>
<sequence length="346" mass="38840">RKSNQTEIFIYPHTEILMPPFDDSIEADIPLVCFLSDFKPNEIQVSWLKNDVKLASGFTKFNVLRGDNELFSGTINLNVSRKSWNDGDTYTCEVTMNGRIFKHNISKSSGGPTPQGVIQVTALPPSFESIYFNKNAPLTCIVSNMLNPDGLDVYWYKSGSEIKLDTKLENPVYQASSFSIKAIATVRPEYWLKESYECIVKHPDLTSPKKVTLVKANGQEPQTPTVLLYPPHPDELSKKETLTLTCLARGFAPSDAFFKWADSEPIDNRYVVTTPPMEEAYSNGQKTYFMYSTLTLPSVEDWNSGKSFTCVFGHETLPLQITQRTVDKTTGNPKNVNVSLVLSDNC</sequence>
<dbReference type="InterPro" id="IPR003006">
    <property type="entry name" value="Ig/MHC_CS"/>
</dbReference>
<evidence type="ECO:0000313" key="4">
    <source>
        <dbReference type="Proteomes" id="UP000770717"/>
    </source>
</evidence>
<keyword evidence="4" id="KW-1185">Reference proteome</keyword>
<gene>
    <name evidence="3" type="ORF">GDO78_007053</name>
</gene>
<keyword evidence="1" id="KW-0393">Immunoglobulin domain</keyword>
<feature type="non-terminal residue" evidence="3">
    <location>
        <position position="346"/>
    </location>
</feature>
<dbReference type="OrthoDB" id="8694217at2759"/>
<dbReference type="FunFam" id="2.60.40.10:FF:000463">
    <property type="entry name" value="Immunoglobulin heavy constant gamma 1"/>
    <property type="match status" value="1"/>
</dbReference>
<evidence type="ECO:0000259" key="2">
    <source>
        <dbReference type="PROSITE" id="PS50835"/>
    </source>
</evidence>
<dbReference type="SMART" id="SM00407">
    <property type="entry name" value="IGc1"/>
    <property type="match status" value="3"/>
</dbReference>
<reference evidence="3" key="1">
    <citation type="thesis" date="2020" institute="ProQuest LLC" country="789 East Eisenhower Parkway, Ann Arbor, MI, USA">
        <title>Comparative Genomics and Chromosome Evolution.</title>
        <authorList>
            <person name="Mudd A.B."/>
        </authorList>
    </citation>
    <scope>NUCLEOTIDE SEQUENCE</scope>
    <source>
        <strain evidence="3">HN-11 Male</strain>
        <tissue evidence="3">Kidney and liver</tissue>
    </source>
</reference>
<dbReference type="CDD" id="cd00098">
    <property type="entry name" value="IgC1"/>
    <property type="match status" value="1"/>
</dbReference>
<dbReference type="Gene3D" id="2.60.40.10">
    <property type="entry name" value="Immunoglobulins"/>
    <property type="match status" value="3"/>
</dbReference>
<dbReference type="AlphaFoldDB" id="A0A8J6FF00"/>
<dbReference type="InterPro" id="IPR007110">
    <property type="entry name" value="Ig-like_dom"/>
</dbReference>
<evidence type="ECO:0000256" key="1">
    <source>
        <dbReference type="ARBA" id="ARBA00023319"/>
    </source>
</evidence>
<dbReference type="PROSITE" id="PS50835">
    <property type="entry name" value="IG_LIKE"/>
    <property type="match status" value="3"/>
</dbReference>
<accession>A0A8J6FF00</accession>
<dbReference type="InterPro" id="IPR003597">
    <property type="entry name" value="Ig_C1-set"/>
</dbReference>
<dbReference type="Pfam" id="PF07654">
    <property type="entry name" value="C1-set"/>
    <property type="match status" value="3"/>
</dbReference>
<dbReference type="CDD" id="cd05768">
    <property type="entry name" value="IgC1_CH3_IgAGD_CH4_IgAEM"/>
    <property type="match status" value="1"/>
</dbReference>
<dbReference type="EMBL" id="WNTK01000003">
    <property type="protein sequence ID" value="KAG9486983.1"/>
    <property type="molecule type" value="Genomic_DNA"/>
</dbReference>
<dbReference type="InterPro" id="IPR013783">
    <property type="entry name" value="Ig-like_fold"/>
</dbReference>
<feature type="domain" description="Ig-like" evidence="2">
    <location>
        <begin position="114"/>
        <end position="212"/>
    </location>
</feature>
<comment type="caution">
    <text evidence="3">The sequence shown here is derived from an EMBL/GenBank/DDBJ whole genome shotgun (WGS) entry which is preliminary data.</text>
</comment>